<evidence type="ECO:0000313" key="1">
    <source>
        <dbReference type="EMBL" id="PTB36441.1"/>
    </source>
</evidence>
<evidence type="ECO:0000313" key="2">
    <source>
        <dbReference type="Proteomes" id="UP000240493"/>
    </source>
</evidence>
<protein>
    <submittedName>
        <fullName evidence="1">Uncharacterized protein</fullName>
    </submittedName>
</protein>
<organism evidence="1 2">
    <name type="scientific">Trichoderma asperellum (strain ATCC 204424 / CBS 433.97 / NBRC 101777)</name>
    <dbReference type="NCBI Taxonomy" id="1042311"/>
    <lineage>
        <taxon>Eukaryota</taxon>
        <taxon>Fungi</taxon>
        <taxon>Dikarya</taxon>
        <taxon>Ascomycota</taxon>
        <taxon>Pezizomycotina</taxon>
        <taxon>Sordariomycetes</taxon>
        <taxon>Hypocreomycetidae</taxon>
        <taxon>Hypocreales</taxon>
        <taxon>Hypocreaceae</taxon>
        <taxon>Trichoderma</taxon>
    </lineage>
</organism>
<dbReference type="PANTHER" id="PTHR38111">
    <property type="entry name" value="ZN(2)-C6 FUNGAL-TYPE DOMAIN-CONTAINING PROTEIN-RELATED"/>
    <property type="match status" value="1"/>
</dbReference>
<dbReference type="EMBL" id="KZ679270">
    <property type="protein sequence ID" value="PTB36441.1"/>
    <property type="molecule type" value="Genomic_DNA"/>
</dbReference>
<sequence length="431" mass="48115">MASSHATVVRRTIQPPLSSSYSNLLVTEFFSMLNLAPFTGLRLGATTLSFFTKKPSNIIQALSPSVPGSQKFLPFVFPRYGQALSLSLAVDCIMAKLQQMITKIESTSAQTIVLRQHTRLLECIQHDLDDRSQWMSSETLCAIQLLGLFDLISNASLQSWLCHAAGASRLIEQRGAQNFKTDFDLAILAAQIGPIITEAILHNRNCFLTDEPWKAVICNAILCDEYFSNYRDIIICLWTHLVRGPNHFKSATDMITATEPPSPEEYSTLISDIMSHNESLLGVTDLFQKRLAAADSQVGLTGTEIMPDSNGHSLRVNPLEIEGTLTLCRLMKLRLLFALAPARFSGMEIESQKLAIQVMDLDRKSSEQKEDRIMGALFMSQTTWIARATIETYDIWKTAVESTGMIAKWKFEAWCHAMGRRIDISACTSLH</sequence>
<gene>
    <name evidence="1" type="ORF">M441DRAFT_73243</name>
</gene>
<keyword evidence="2" id="KW-1185">Reference proteome</keyword>
<dbReference type="STRING" id="1042311.A0A2T3YV39"/>
<reference evidence="1 2" key="1">
    <citation type="submission" date="2016-07" db="EMBL/GenBank/DDBJ databases">
        <title>Multiple horizontal gene transfer events from other fungi enriched the ability of initially mycotrophic Trichoderma (Ascomycota) to feed on dead plant biomass.</title>
        <authorList>
            <consortium name="DOE Joint Genome Institute"/>
            <person name="Aerts A."/>
            <person name="Atanasova L."/>
            <person name="Chenthamara K."/>
            <person name="Zhang J."/>
            <person name="Grujic M."/>
            <person name="Henrissat B."/>
            <person name="Kuo A."/>
            <person name="Salamov A."/>
            <person name="Lipzen A."/>
            <person name="Labutti K."/>
            <person name="Barry K."/>
            <person name="Miao Y."/>
            <person name="Rahimi M.J."/>
            <person name="Shen Q."/>
            <person name="Grigoriev I.V."/>
            <person name="Kubicek C.P."/>
            <person name="Druzhinina I.S."/>
        </authorList>
    </citation>
    <scope>NUCLEOTIDE SEQUENCE [LARGE SCALE GENOMIC DNA]</scope>
    <source>
        <strain evidence="1 2">CBS 433.97</strain>
    </source>
</reference>
<name>A0A2T3YV39_TRIA4</name>
<dbReference type="Proteomes" id="UP000240493">
    <property type="component" value="Unassembled WGS sequence"/>
</dbReference>
<dbReference type="OrthoDB" id="5126878at2759"/>
<dbReference type="InterPro" id="IPR053178">
    <property type="entry name" value="Osmoadaptation_assoc"/>
</dbReference>
<accession>A0A2T3YV39</accession>
<dbReference type="AlphaFoldDB" id="A0A2T3YV39"/>
<dbReference type="PANTHER" id="PTHR38111:SF6">
    <property type="entry name" value="FINGER DOMAIN PROTEIN, PUTATIVE (AFU_ORTHOLOGUE AFUA_8G01940)-RELATED"/>
    <property type="match status" value="1"/>
</dbReference>
<proteinExistence type="predicted"/>